<sequence length="161" mass="18509">MRRIKDINLNHKGEFLLTKYTIKPGIAVIIVDEEQKILLQLRSDVKKWGIPSGNVEPGESITQAAIREMKEEANIFIRIKKLIGIYSEPDSQLFHYPNGKTVHFVTSCFLAEIVEGKVKANSKESIDMKFFPITELPENLLKMHPQWLEDALAKEKTTFIR</sequence>
<dbReference type="OrthoDB" id="9787476at2"/>
<comment type="caution">
    <text evidence="5">The sequence shown here is derived from an EMBL/GenBank/DDBJ whole genome shotgun (WGS) entry which is preliminary data.</text>
</comment>
<dbReference type="SUPFAM" id="SSF55811">
    <property type="entry name" value="Nudix"/>
    <property type="match status" value="1"/>
</dbReference>
<evidence type="ECO:0000256" key="1">
    <source>
        <dbReference type="ARBA" id="ARBA00001946"/>
    </source>
</evidence>
<dbReference type="InterPro" id="IPR020476">
    <property type="entry name" value="Nudix_hydrolase"/>
</dbReference>
<dbReference type="EMBL" id="VBTE01000062">
    <property type="protein sequence ID" value="TLQ05015.1"/>
    <property type="molecule type" value="Genomic_DNA"/>
</dbReference>
<reference evidence="5 6" key="1">
    <citation type="submission" date="2019-05" db="EMBL/GenBank/DDBJ databases">
        <title>The metagenome of a microbial culture collection derived from dairy environment covers the genomic content of the human microbiome.</title>
        <authorList>
            <person name="Roder T."/>
            <person name="Wuthrich D."/>
            <person name="Sattari Z."/>
            <person name="Von Ah U."/>
            <person name="Bar C."/>
            <person name="Ronchi F."/>
            <person name="Macpherson A.J."/>
            <person name="Ganal-Vonarburg S.C."/>
            <person name="Bruggmann R."/>
            <person name="Vergeres G."/>
        </authorList>
    </citation>
    <scope>NUCLEOTIDE SEQUENCE [LARGE SCALE GENOMIC DNA]</scope>
    <source>
        <strain evidence="5 6">FAM 24235</strain>
    </source>
</reference>
<evidence type="ECO:0000256" key="3">
    <source>
        <dbReference type="RuleBase" id="RU003476"/>
    </source>
</evidence>
<dbReference type="GO" id="GO:0016787">
    <property type="term" value="F:hydrolase activity"/>
    <property type="evidence" value="ECO:0007669"/>
    <property type="project" value="UniProtKB-KW"/>
</dbReference>
<dbReference type="PANTHER" id="PTHR43046">
    <property type="entry name" value="GDP-MANNOSE MANNOSYL HYDROLASE"/>
    <property type="match status" value="1"/>
</dbReference>
<dbReference type="Proteomes" id="UP000307201">
    <property type="component" value="Unassembled WGS sequence"/>
</dbReference>
<name>A0A5R9BWZ0_9LACT</name>
<evidence type="ECO:0000313" key="5">
    <source>
        <dbReference type="EMBL" id="TLQ05015.1"/>
    </source>
</evidence>
<evidence type="ECO:0000313" key="6">
    <source>
        <dbReference type="Proteomes" id="UP000307201"/>
    </source>
</evidence>
<comment type="cofactor">
    <cofactor evidence="1">
        <name>Mg(2+)</name>
        <dbReference type="ChEBI" id="CHEBI:18420"/>
    </cofactor>
</comment>
<proteinExistence type="inferred from homology"/>
<evidence type="ECO:0000256" key="2">
    <source>
        <dbReference type="ARBA" id="ARBA00022801"/>
    </source>
</evidence>
<protein>
    <submittedName>
        <fullName evidence="5">NUDIX domain-containing protein</fullName>
    </submittedName>
</protein>
<dbReference type="PRINTS" id="PR00502">
    <property type="entry name" value="NUDIXFAMILY"/>
</dbReference>
<dbReference type="Gene3D" id="3.90.79.10">
    <property type="entry name" value="Nucleoside Triphosphate Pyrophosphohydrolase"/>
    <property type="match status" value="1"/>
</dbReference>
<dbReference type="InterPro" id="IPR015797">
    <property type="entry name" value="NUDIX_hydrolase-like_dom_sf"/>
</dbReference>
<comment type="similarity">
    <text evidence="3">Belongs to the Nudix hydrolase family.</text>
</comment>
<evidence type="ECO:0000259" key="4">
    <source>
        <dbReference type="PROSITE" id="PS51462"/>
    </source>
</evidence>
<gene>
    <name evidence="5" type="ORF">FEZ48_13015</name>
</gene>
<dbReference type="InterPro" id="IPR020084">
    <property type="entry name" value="NUDIX_hydrolase_CS"/>
</dbReference>
<dbReference type="PROSITE" id="PS51462">
    <property type="entry name" value="NUDIX"/>
    <property type="match status" value="1"/>
</dbReference>
<feature type="domain" description="Nudix hydrolase" evidence="4">
    <location>
        <begin position="21"/>
        <end position="154"/>
    </location>
</feature>
<dbReference type="InterPro" id="IPR000086">
    <property type="entry name" value="NUDIX_hydrolase_dom"/>
</dbReference>
<dbReference type="AlphaFoldDB" id="A0A5R9BWZ0"/>
<organism evidence="5 6">
    <name type="scientific">Marinilactibacillus psychrotolerans</name>
    <dbReference type="NCBI Taxonomy" id="191770"/>
    <lineage>
        <taxon>Bacteria</taxon>
        <taxon>Bacillati</taxon>
        <taxon>Bacillota</taxon>
        <taxon>Bacilli</taxon>
        <taxon>Lactobacillales</taxon>
        <taxon>Carnobacteriaceae</taxon>
        <taxon>Marinilactibacillus</taxon>
    </lineage>
</organism>
<dbReference type="PROSITE" id="PS00893">
    <property type="entry name" value="NUDIX_BOX"/>
    <property type="match status" value="1"/>
</dbReference>
<dbReference type="STRING" id="191770.SAMN04488013_1226"/>
<dbReference type="PANTHER" id="PTHR43046:SF2">
    <property type="entry name" value="8-OXO-DGTP DIPHOSPHATASE-RELATED"/>
    <property type="match status" value="1"/>
</dbReference>
<keyword evidence="2 3" id="KW-0378">Hydrolase</keyword>
<dbReference type="Pfam" id="PF00293">
    <property type="entry name" value="NUDIX"/>
    <property type="match status" value="1"/>
</dbReference>
<accession>A0A5R9BWZ0</accession>